<keyword evidence="5" id="KW-1185">Reference proteome</keyword>
<organism evidence="4 5">
    <name type="scientific">Sulfuricella denitrificans (strain DSM 22764 / NBRC 105220 / skB26)</name>
    <dbReference type="NCBI Taxonomy" id="1163617"/>
    <lineage>
        <taxon>Bacteria</taxon>
        <taxon>Pseudomonadati</taxon>
        <taxon>Pseudomonadota</taxon>
        <taxon>Betaproteobacteria</taxon>
        <taxon>Nitrosomonadales</taxon>
        <taxon>Sulfuricellaceae</taxon>
        <taxon>Sulfuricella</taxon>
    </lineage>
</organism>
<dbReference type="HOGENOM" id="CLU_000445_69_8_4"/>
<dbReference type="PANTHER" id="PTHR44591">
    <property type="entry name" value="STRESS RESPONSE REGULATOR PROTEIN 1"/>
    <property type="match status" value="1"/>
</dbReference>
<dbReference type="InterPro" id="IPR001789">
    <property type="entry name" value="Sig_transdc_resp-reg_receiver"/>
</dbReference>
<accession>S6AD26</accession>
<dbReference type="Proteomes" id="UP000015559">
    <property type="component" value="Chromosome"/>
</dbReference>
<dbReference type="OrthoDB" id="9774747at2"/>
<reference evidence="4 5" key="1">
    <citation type="journal article" date="2012" name="Appl. Environ. Microbiol.">
        <title>Draft genome sequence of a psychrotolerant sulfur-oxidizing bacterium, Sulfuricella denitrificans skB26, and proteomic insights into cold adaptation.</title>
        <authorList>
            <person name="Watanabe T."/>
            <person name="Kojima H."/>
            <person name="Fukui M."/>
        </authorList>
    </citation>
    <scope>NUCLEOTIDE SEQUENCE [LARGE SCALE GENOMIC DNA]</scope>
    <source>
        <strain evidence="5">skB26</strain>
    </source>
</reference>
<dbReference type="InterPro" id="IPR011006">
    <property type="entry name" value="CheY-like_superfamily"/>
</dbReference>
<dbReference type="GO" id="GO:0000160">
    <property type="term" value="P:phosphorelay signal transduction system"/>
    <property type="evidence" value="ECO:0007669"/>
    <property type="project" value="InterPro"/>
</dbReference>
<sequence length="201" mass="23008">MYHIMLVDDEQNILNALRRQFASPSFQDTEHSKFQVEIFTSPQQALQRAEEGVAFDLVISDYRMPEMDGVAFLKAFKRIQPNAERLILSGYADLEALVGAINEAQIFRFITKPWHDYELKSAVAQALAHRDLLRDNQQLADQVRLQRGVISKQEMALRRLEEESPGITKVHWGEDGSVIFDETDLSDDAAQEADKWLNSTK</sequence>
<evidence type="ECO:0000256" key="1">
    <source>
        <dbReference type="ARBA" id="ARBA00022553"/>
    </source>
</evidence>
<evidence type="ECO:0000313" key="5">
    <source>
        <dbReference type="Proteomes" id="UP000015559"/>
    </source>
</evidence>
<dbReference type="Gene3D" id="3.40.50.2300">
    <property type="match status" value="1"/>
</dbReference>
<feature type="modified residue" description="4-aspartylphosphate" evidence="2">
    <location>
        <position position="61"/>
    </location>
</feature>
<dbReference type="InterPro" id="IPR050595">
    <property type="entry name" value="Bact_response_regulator"/>
</dbReference>
<dbReference type="eggNOG" id="COG2204">
    <property type="taxonomic scope" value="Bacteria"/>
</dbReference>
<protein>
    <submittedName>
        <fullName evidence="4">Response regulator receiver</fullName>
    </submittedName>
</protein>
<dbReference type="Pfam" id="PF00072">
    <property type="entry name" value="Response_reg"/>
    <property type="match status" value="1"/>
</dbReference>
<dbReference type="KEGG" id="sdr:SCD_n02295"/>
<evidence type="ECO:0000256" key="2">
    <source>
        <dbReference type="PROSITE-ProRule" id="PRU00169"/>
    </source>
</evidence>
<dbReference type="SMART" id="SM00448">
    <property type="entry name" value="REC"/>
    <property type="match status" value="1"/>
</dbReference>
<dbReference type="SUPFAM" id="SSF52172">
    <property type="entry name" value="CheY-like"/>
    <property type="match status" value="1"/>
</dbReference>
<dbReference type="STRING" id="1163617.SCD_n02295"/>
<evidence type="ECO:0000313" key="4">
    <source>
        <dbReference type="EMBL" id="BAN36103.1"/>
    </source>
</evidence>
<dbReference type="AlphaFoldDB" id="S6AD26"/>
<keyword evidence="1 2" id="KW-0597">Phosphoprotein</keyword>
<evidence type="ECO:0000259" key="3">
    <source>
        <dbReference type="PROSITE" id="PS50110"/>
    </source>
</evidence>
<dbReference type="EMBL" id="AP013066">
    <property type="protein sequence ID" value="BAN36103.1"/>
    <property type="molecule type" value="Genomic_DNA"/>
</dbReference>
<name>S6AD26_SULDS</name>
<dbReference type="PROSITE" id="PS50110">
    <property type="entry name" value="RESPONSE_REGULATORY"/>
    <property type="match status" value="1"/>
</dbReference>
<gene>
    <name evidence="4" type="ORF">SCD_n02295</name>
</gene>
<proteinExistence type="predicted"/>
<dbReference type="RefSeq" id="WP_009205300.1">
    <property type="nucleotide sequence ID" value="NC_022357.1"/>
</dbReference>
<feature type="domain" description="Response regulatory" evidence="3">
    <location>
        <begin position="3"/>
        <end position="127"/>
    </location>
</feature>
<dbReference type="PANTHER" id="PTHR44591:SF19">
    <property type="entry name" value="TWO-COMPONENT RESPONSE REGULATOR-RELATED"/>
    <property type="match status" value="1"/>
</dbReference>
<dbReference type="CDD" id="cd17569">
    <property type="entry name" value="REC_HupR-like"/>
    <property type="match status" value="1"/>
</dbReference>